<keyword evidence="13 17" id="KW-0407">Ion channel</keyword>
<dbReference type="InterPro" id="IPR006769">
    <property type="entry name" value="MCU_C"/>
</dbReference>
<name>A0ABR3GD93_9PEZI</name>
<keyword evidence="6" id="KW-0812">Transmembrane</keyword>
<evidence type="ECO:0000256" key="15">
    <source>
        <dbReference type="ARBA" id="ARBA00044966"/>
    </source>
</evidence>
<comment type="similarity">
    <text evidence="2 17">Belongs to the MCU (TC 1.A.77) family.</text>
</comment>
<evidence type="ECO:0000256" key="16">
    <source>
        <dbReference type="ARBA" id="ARBA00045938"/>
    </source>
</evidence>
<keyword evidence="5 17" id="KW-0107">Calcium channel</keyword>
<evidence type="ECO:0000256" key="9">
    <source>
        <dbReference type="ARBA" id="ARBA00022989"/>
    </source>
</evidence>
<sequence length="480" mass="54190">MNSRVLLRSSRHPTSGAVSALPTQPRQILKSSASQNLVHRLLHSPRSGATSPSVQFQNSFLFASSGKQTRSGRRAFSSTAATGIRDSKRKDDNAGAEGDGKGQYQERESHEVKERDETPDSKYSTSKEKEFGQKLRSDSKKRKGNDENPVRQYHGPSVTVKGKLLSTPSRLLKLLLPLSGSLTNDPNPPNEPLALLVHPRQPLSYLEQLIQAELPLLTSSGTTRPPSIAFKAIDLGDALLSADRANEVHDLKLSRRGSDNLGIVRWSTSTEIGDFVRDAARAEEFIIEIEGSPDVPVSVPSFKERTYFLRQRLMETTREIEKIQELKRECDGVAKRAAKRVAVGGFLGLWDVMEPVTYLVGLTTVMGSYLFFLYNHREVSYRSVLNMTVSKRQMKLYQHRGFDIDRWEELVEGGKALRREISTIAEEYDETWDESCDQVGGERVRSVLKDDREKEKEKNKEEEKEIDRVKEGEEEEEKQK</sequence>
<evidence type="ECO:0000256" key="4">
    <source>
        <dbReference type="ARBA" id="ARBA00022568"/>
    </source>
</evidence>
<dbReference type="Pfam" id="PF04678">
    <property type="entry name" value="MCU"/>
    <property type="match status" value="1"/>
</dbReference>
<evidence type="ECO:0000313" key="20">
    <source>
        <dbReference type="EMBL" id="KAL0633937.1"/>
    </source>
</evidence>
<feature type="region of interest" description="Disordered" evidence="18">
    <location>
        <begin position="450"/>
        <end position="480"/>
    </location>
</feature>
<keyword evidence="8 17" id="KW-0106">Calcium</keyword>
<evidence type="ECO:0000256" key="6">
    <source>
        <dbReference type="ARBA" id="ARBA00022692"/>
    </source>
</evidence>
<evidence type="ECO:0000256" key="11">
    <source>
        <dbReference type="ARBA" id="ARBA00023128"/>
    </source>
</evidence>
<evidence type="ECO:0000256" key="7">
    <source>
        <dbReference type="ARBA" id="ARBA00022792"/>
    </source>
</evidence>
<keyword evidence="10 17" id="KW-0406">Ion transport</keyword>
<organism evidence="20 21">
    <name type="scientific">Discina gigas</name>
    <dbReference type="NCBI Taxonomy" id="1032678"/>
    <lineage>
        <taxon>Eukaryota</taxon>
        <taxon>Fungi</taxon>
        <taxon>Dikarya</taxon>
        <taxon>Ascomycota</taxon>
        <taxon>Pezizomycotina</taxon>
        <taxon>Pezizomycetes</taxon>
        <taxon>Pezizales</taxon>
        <taxon>Discinaceae</taxon>
        <taxon>Discina</taxon>
    </lineage>
</organism>
<keyword evidence="21" id="KW-1185">Reference proteome</keyword>
<dbReference type="Proteomes" id="UP001447188">
    <property type="component" value="Unassembled WGS sequence"/>
</dbReference>
<comment type="function">
    <text evidence="16">Highly selective calcium channel localized to the inner mitochondrial membrane, which mediates calcium uptake into the mitochondrial matrix. Mitochondrial calcium homeostasis plays key roles in cellular physiology and regulates ATP production, cytoplasmic calcium signals and activation of cell death pathways. Sufficient to operate as a pore-forming channel without the need of calcium-sensor or auxiliary subunit.</text>
</comment>
<dbReference type="PANTHER" id="PTHR13462:SF10">
    <property type="entry name" value="CALCIUM UNIPORTER PROTEIN, MITOCHONDRIAL"/>
    <property type="match status" value="1"/>
</dbReference>
<comment type="subunit">
    <text evidence="15">Homotetramer, assembles in a dimer or dimers configuration with two interfaces.</text>
</comment>
<evidence type="ECO:0000256" key="1">
    <source>
        <dbReference type="ARBA" id="ARBA00004448"/>
    </source>
</evidence>
<protein>
    <recommendedName>
        <fullName evidence="17">Calcium uniporter protein</fullName>
    </recommendedName>
</protein>
<comment type="subcellular location">
    <subcellularLocation>
        <location evidence="1 17">Mitochondrion inner membrane</location>
        <topology evidence="1 17">Multi-pass membrane protein</topology>
    </subcellularLocation>
</comment>
<keyword evidence="3 17" id="KW-0813">Transport</keyword>
<evidence type="ECO:0000259" key="19">
    <source>
        <dbReference type="Pfam" id="PF04678"/>
    </source>
</evidence>
<evidence type="ECO:0000256" key="17">
    <source>
        <dbReference type="RuleBase" id="RU367035"/>
    </source>
</evidence>
<evidence type="ECO:0000256" key="18">
    <source>
        <dbReference type="SAM" id="MobiDB-lite"/>
    </source>
</evidence>
<reference evidence="20 21" key="1">
    <citation type="submission" date="2024-02" db="EMBL/GenBank/DDBJ databases">
        <title>Discinaceae phylogenomics.</title>
        <authorList>
            <person name="Dirks A.C."/>
            <person name="James T.Y."/>
        </authorList>
    </citation>
    <scope>NUCLEOTIDE SEQUENCE [LARGE SCALE GENOMIC DNA]</scope>
    <source>
        <strain evidence="20 21">ACD0624</strain>
    </source>
</reference>
<evidence type="ECO:0000256" key="10">
    <source>
        <dbReference type="ARBA" id="ARBA00023065"/>
    </source>
</evidence>
<feature type="region of interest" description="Disordered" evidence="18">
    <location>
        <begin position="65"/>
        <end position="162"/>
    </location>
</feature>
<keyword evidence="12" id="KW-0472">Membrane</keyword>
<evidence type="ECO:0000256" key="12">
    <source>
        <dbReference type="ARBA" id="ARBA00023136"/>
    </source>
</evidence>
<evidence type="ECO:0000313" key="21">
    <source>
        <dbReference type="Proteomes" id="UP001447188"/>
    </source>
</evidence>
<dbReference type="InterPro" id="IPR039055">
    <property type="entry name" value="MCU_fam"/>
</dbReference>
<feature type="region of interest" description="Disordered" evidence="18">
    <location>
        <begin position="1"/>
        <end position="24"/>
    </location>
</feature>
<keyword evidence="11 17" id="KW-0496">Mitochondrion</keyword>
<accession>A0ABR3GD93</accession>
<proteinExistence type="inferred from homology"/>
<keyword evidence="4 17" id="KW-0109">Calcium transport</keyword>
<feature type="compositionally biased region" description="Polar residues" evidence="18">
    <location>
        <begin position="12"/>
        <end position="24"/>
    </location>
</feature>
<comment type="caution">
    <text evidence="20">The sequence shown here is derived from an EMBL/GenBank/DDBJ whole genome shotgun (WGS) entry which is preliminary data.</text>
</comment>
<evidence type="ECO:0000256" key="14">
    <source>
        <dbReference type="ARBA" id="ARBA00036634"/>
    </source>
</evidence>
<keyword evidence="7 17" id="KW-0999">Mitochondrion inner membrane</keyword>
<evidence type="ECO:0000256" key="5">
    <source>
        <dbReference type="ARBA" id="ARBA00022673"/>
    </source>
</evidence>
<evidence type="ECO:0000256" key="3">
    <source>
        <dbReference type="ARBA" id="ARBA00022448"/>
    </source>
</evidence>
<feature type="compositionally biased region" description="Basic and acidic residues" evidence="18">
    <location>
        <begin position="85"/>
        <end position="149"/>
    </location>
</feature>
<evidence type="ECO:0000256" key="13">
    <source>
        <dbReference type="ARBA" id="ARBA00023303"/>
    </source>
</evidence>
<evidence type="ECO:0000256" key="2">
    <source>
        <dbReference type="ARBA" id="ARBA00005653"/>
    </source>
</evidence>
<evidence type="ECO:0000256" key="8">
    <source>
        <dbReference type="ARBA" id="ARBA00022837"/>
    </source>
</evidence>
<comment type="catalytic activity">
    <reaction evidence="14">
        <text>Ca(2+)(in) = Ca(2+)(out)</text>
        <dbReference type="Rhea" id="RHEA:29671"/>
        <dbReference type="ChEBI" id="CHEBI:29108"/>
    </reaction>
</comment>
<feature type="domain" description="Calcium uniporter protein C-terminal" evidence="19">
    <location>
        <begin position="350"/>
        <end position="410"/>
    </location>
</feature>
<comment type="function">
    <text evidence="17">Mitochondrial inner membrane calcium uniporter that mediates calcium uptake into mitochondria. Mitochondrial calcium homeostasis plays key roles in cellular physiology and regulates cell bioenergetics, cytoplasmic calcium signals and activation of cell death pathways.</text>
</comment>
<dbReference type="EMBL" id="JBBBZM010000108">
    <property type="protein sequence ID" value="KAL0633937.1"/>
    <property type="molecule type" value="Genomic_DNA"/>
</dbReference>
<gene>
    <name evidence="20" type="ORF">Q9L58_007119</name>
</gene>
<keyword evidence="9" id="KW-1133">Transmembrane helix</keyword>
<dbReference type="PANTHER" id="PTHR13462">
    <property type="entry name" value="CALCIUM UNIPORTER PROTEIN, MITOCHONDRIAL"/>
    <property type="match status" value="1"/>
</dbReference>